<dbReference type="InterPro" id="IPR036413">
    <property type="entry name" value="YaeB-like_sf"/>
</dbReference>
<keyword evidence="4" id="KW-0812">Transmembrane</keyword>
<evidence type="ECO:0000313" key="5">
    <source>
        <dbReference type="EMBL" id="OLP84532.1"/>
    </source>
</evidence>
<organism evidence="5 6">
    <name type="scientific">Symbiodinium microadriaticum</name>
    <name type="common">Dinoflagellate</name>
    <name type="synonym">Zooxanthella microadriatica</name>
    <dbReference type="NCBI Taxonomy" id="2951"/>
    <lineage>
        <taxon>Eukaryota</taxon>
        <taxon>Sar</taxon>
        <taxon>Alveolata</taxon>
        <taxon>Dinophyceae</taxon>
        <taxon>Suessiales</taxon>
        <taxon>Symbiodiniaceae</taxon>
        <taxon>Symbiodinium</taxon>
    </lineage>
</organism>
<dbReference type="Pfam" id="PF01980">
    <property type="entry name" value="TrmO_N"/>
    <property type="match status" value="1"/>
</dbReference>
<dbReference type="PANTHER" id="PTHR12818:SF0">
    <property type="entry name" value="TRNA (ADENINE(37)-N6)-METHYLTRANSFERASE"/>
    <property type="match status" value="1"/>
</dbReference>
<dbReference type="PANTHER" id="PTHR12818">
    <property type="entry name" value="TRNA (ADENINE(37)-N6)-METHYLTRANSFERASE"/>
    <property type="match status" value="1"/>
</dbReference>
<keyword evidence="4" id="KW-1133">Transmembrane helix</keyword>
<feature type="transmembrane region" description="Helical" evidence="4">
    <location>
        <begin position="600"/>
        <end position="620"/>
    </location>
</feature>
<dbReference type="SUPFAM" id="SSF118196">
    <property type="entry name" value="YaeB-like"/>
    <property type="match status" value="1"/>
</dbReference>
<evidence type="ECO:0000313" key="6">
    <source>
        <dbReference type="Proteomes" id="UP000186817"/>
    </source>
</evidence>
<evidence type="ECO:0000256" key="3">
    <source>
        <dbReference type="SAM" id="MobiDB-lite"/>
    </source>
</evidence>
<protein>
    <submittedName>
        <fullName evidence="5">Nef-associated protein 1</fullName>
    </submittedName>
</protein>
<feature type="transmembrane region" description="Helical" evidence="4">
    <location>
        <begin position="723"/>
        <end position="744"/>
    </location>
</feature>
<reference evidence="5 6" key="1">
    <citation type="submission" date="2016-02" db="EMBL/GenBank/DDBJ databases">
        <title>Genome analysis of coral dinoflagellate symbionts highlights evolutionary adaptations to a symbiotic lifestyle.</title>
        <authorList>
            <person name="Aranda M."/>
            <person name="Li Y."/>
            <person name="Liew Y.J."/>
            <person name="Baumgarten S."/>
            <person name="Simakov O."/>
            <person name="Wilson M."/>
            <person name="Piel J."/>
            <person name="Ashoor H."/>
            <person name="Bougouffa S."/>
            <person name="Bajic V.B."/>
            <person name="Ryu T."/>
            <person name="Ravasi T."/>
            <person name="Bayer T."/>
            <person name="Micklem G."/>
            <person name="Kim H."/>
            <person name="Bhak J."/>
            <person name="Lajeunesse T.C."/>
            <person name="Voolstra C.R."/>
        </authorList>
    </citation>
    <scope>NUCLEOTIDE SEQUENCE [LARGE SCALE GENOMIC DNA]</scope>
    <source>
        <strain evidence="5 6">CCMP2467</strain>
    </source>
</reference>
<evidence type="ECO:0000256" key="1">
    <source>
        <dbReference type="ARBA" id="ARBA00022691"/>
    </source>
</evidence>
<feature type="region of interest" description="Disordered" evidence="3">
    <location>
        <begin position="884"/>
        <end position="909"/>
    </location>
</feature>
<dbReference type="InterPro" id="IPR036414">
    <property type="entry name" value="YaeB_N_sf"/>
</dbReference>
<proteinExistence type="inferred from homology"/>
<dbReference type="CDD" id="cd09281">
    <property type="entry name" value="UPF0066"/>
    <property type="match status" value="1"/>
</dbReference>
<gene>
    <name evidence="5" type="primary">Nap1</name>
    <name evidence="5" type="ORF">AK812_SmicGene34583</name>
</gene>
<accession>A0A1Q9CNM3</accession>
<dbReference type="PROSITE" id="PS50119">
    <property type="entry name" value="ZF_BBOX"/>
    <property type="match status" value="1"/>
</dbReference>
<keyword evidence="4" id="KW-0472">Membrane</keyword>
<evidence type="ECO:0000256" key="4">
    <source>
        <dbReference type="SAM" id="Phobius"/>
    </source>
</evidence>
<dbReference type="InterPro" id="IPR023370">
    <property type="entry name" value="TrmO-like_N"/>
</dbReference>
<dbReference type="AlphaFoldDB" id="A0A1Q9CNM3"/>
<name>A0A1Q9CNM3_SYMMI</name>
<dbReference type="GO" id="GO:0008270">
    <property type="term" value="F:zinc ion binding"/>
    <property type="evidence" value="ECO:0007669"/>
    <property type="project" value="InterPro"/>
</dbReference>
<dbReference type="CDD" id="cd19757">
    <property type="entry name" value="Bbox1"/>
    <property type="match status" value="1"/>
</dbReference>
<dbReference type="OrthoDB" id="4882at2759"/>
<sequence>MLLQGREVFFLGCAVLGASLALVEHRRRRRSEEDAARSRKLREEERTGRIRAEQELRQREQHVLGGPDGVGLALQADQKPFLFHPIGTFQSCYRQRCGTPRQSNLVAGSLAVLRCVRDLNPKAALEGLAGFSHVWVLYVFHDNTNMLKESKTVSQRKQKQGRVPLWQGLCMKVAPPRCPELRVGVMACRTPHRPNPIGLSLARVVEVDQERGRLVLSGLDVLDGTPCLDIKPYLPSFESLPAAWVPDWVQKSYDEPMMEVTWHQKAVIQFSEIFSTSPCSVPLWPFKSKEELRTAIMDTLALDIRSPLQKQRHPHPGQGKEGKDEPFFSGDLWFHELRILYSLLPAMAGEAPARVCIDEVLHRDRNARHTHAFFISLAQRAELRPVRAFSLGEAPRRLSMSSSKEKFPAIVKWLPVSWQKKYLKIKPWFPWNFHVKAKPVTCSNCKKDAEVYCVDCKRELCKFCATLLHHPDTKFEKHSLEDMVKPEDGVMPEVKIISPILLDLVLFFSACFLFSGAGINAEYFSGTSYCPGLSRLRGWLVWMDANVFFYWKNELAQYCDWEDSYWRFFMDAWIRSVLTNTDSWILLIGSFIKALTFEEFMRIIITPVAAHVYAVLAYIVRSVEFWLHKILYERLEGSDHTITKILQVLSRMVQQIKFAQKLGIADTSVKLAPPTHRRKRPAEDWGEYLVYMWGRRFRLLEFHKAQAHSACGALLKYSLYAALFLRIFCIIFGGETLLNIAYLLGFGGRAEQHQTWFTQMTGANINDGSANYYYWTDRLVTAVVPQVLMSVPLFRDFMSETAMGLMHSAWGFCPVVLKLWPVWLFLLKREGWSRLMKKQQTEFLAKWKKTYCKEIWGDMSRENPCGGTAYKELHFSPQPAKMPRLGRRSEVEERQGVSTVTDNPRMSSGTLLDREFPAAVCQGDLVKPGCRVLT</sequence>
<comment type="similarity">
    <text evidence="2">Belongs to the tRNA methyltransferase O family.</text>
</comment>
<dbReference type="Proteomes" id="UP000186817">
    <property type="component" value="Unassembled WGS sequence"/>
</dbReference>
<keyword evidence="1" id="KW-0949">S-adenosyl-L-methionine</keyword>
<dbReference type="PROSITE" id="PS51668">
    <property type="entry name" value="TSAA_2"/>
    <property type="match status" value="1"/>
</dbReference>
<dbReference type="InterPro" id="IPR040372">
    <property type="entry name" value="YaeB-like"/>
</dbReference>
<dbReference type="EMBL" id="LSRX01001034">
    <property type="protein sequence ID" value="OLP84532.1"/>
    <property type="molecule type" value="Genomic_DNA"/>
</dbReference>
<dbReference type="Gene3D" id="2.40.30.70">
    <property type="entry name" value="YaeB-like"/>
    <property type="match status" value="1"/>
</dbReference>
<feature type="compositionally biased region" description="Polar residues" evidence="3">
    <location>
        <begin position="896"/>
        <end position="909"/>
    </location>
</feature>
<keyword evidence="6" id="KW-1185">Reference proteome</keyword>
<comment type="caution">
    <text evidence="5">The sequence shown here is derived from an EMBL/GenBank/DDBJ whole genome shotgun (WGS) entry which is preliminary data.</text>
</comment>
<feature type="transmembrane region" description="Helical" evidence="4">
    <location>
        <begin position="808"/>
        <end position="827"/>
    </location>
</feature>
<dbReference type="InterPro" id="IPR000315">
    <property type="entry name" value="Znf_B-box"/>
</dbReference>
<evidence type="ECO:0000256" key="2">
    <source>
        <dbReference type="ARBA" id="ARBA00033753"/>
    </source>
</evidence>